<evidence type="ECO:0000313" key="1">
    <source>
        <dbReference type="EMBL" id="KYP36395.1"/>
    </source>
</evidence>
<proteinExistence type="predicted"/>
<dbReference type="Proteomes" id="UP000075243">
    <property type="component" value="Unassembled WGS sequence"/>
</dbReference>
<dbReference type="Gramene" id="C.cajan_37641.t">
    <property type="protein sequence ID" value="C.cajan_37641.t.cds1"/>
    <property type="gene ID" value="C.cajan_37641"/>
</dbReference>
<keyword evidence="2" id="KW-1185">Reference proteome</keyword>
<dbReference type="EMBL" id="KQ484224">
    <property type="protein sequence ID" value="KYP36395.1"/>
    <property type="molecule type" value="Genomic_DNA"/>
</dbReference>
<evidence type="ECO:0000313" key="2">
    <source>
        <dbReference type="Proteomes" id="UP000075243"/>
    </source>
</evidence>
<dbReference type="AlphaFoldDB" id="A0A151R1R6"/>
<accession>A0A151R1R6</accession>
<reference evidence="1" key="1">
    <citation type="journal article" date="2012" name="Nat. Biotechnol.">
        <title>Draft genome sequence of pigeonpea (Cajanus cajan), an orphan legume crop of resource-poor farmers.</title>
        <authorList>
            <person name="Varshney R.K."/>
            <person name="Chen W."/>
            <person name="Li Y."/>
            <person name="Bharti A.K."/>
            <person name="Saxena R.K."/>
            <person name="Schlueter J.A."/>
            <person name="Donoghue M.T."/>
            <person name="Azam S."/>
            <person name="Fan G."/>
            <person name="Whaley A.M."/>
            <person name="Farmer A.D."/>
            <person name="Sheridan J."/>
            <person name="Iwata A."/>
            <person name="Tuteja R."/>
            <person name="Penmetsa R.V."/>
            <person name="Wu W."/>
            <person name="Upadhyaya H.D."/>
            <person name="Yang S.P."/>
            <person name="Shah T."/>
            <person name="Saxena K.B."/>
            <person name="Michael T."/>
            <person name="McCombie W.R."/>
            <person name="Yang B."/>
            <person name="Zhang G."/>
            <person name="Yang H."/>
            <person name="Wang J."/>
            <person name="Spillane C."/>
            <person name="Cook D.R."/>
            <person name="May G.D."/>
            <person name="Xu X."/>
            <person name="Jackson S.A."/>
        </authorList>
    </citation>
    <scope>NUCLEOTIDE SEQUENCE [LARGE SCALE GENOMIC DNA]</scope>
</reference>
<dbReference type="Gene3D" id="3.30.420.10">
    <property type="entry name" value="Ribonuclease H-like superfamily/Ribonuclease H"/>
    <property type="match status" value="1"/>
</dbReference>
<name>A0A151R1R6_CAJCA</name>
<gene>
    <name evidence="1" type="ORF">KK1_042501</name>
</gene>
<protein>
    <submittedName>
        <fullName evidence="1">Retrovirus-related Pol polyprotein from transposon TNT 1-94</fullName>
    </submittedName>
</protein>
<organism evidence="1 2">
    <name type="scientific">Cajanus cajan</name>
    <name type="common">Pigeon pea</name>
    <name type="synonym">Cajanus indicus</name>
    <dbReference type="NCBI Taxonomy" id="3821"/>
    <lineage>
        <taxon>Eukaryota</taxon>
        <taxon>Viridiplantae</taxon>
        <taxon>Streptophyta</taxon>
        <taxon>Embryophyta</taxon>
        <taxon>Tracheophyta</taxon>
        <taxon>Spermatophyta</taxon>
        <taxon>Magnoliopsida</taxon>
        <taxon>eudicotyledons</taxon>
        <taxon>Gunneridae</taxon>
        <taxon>Pentapetalae</taxon>
        <taxon>rosids</taxon>
        <taxon>fabids</taxon>
        <taxon>Fabales</taxon>
        <taxon>Fabaceae</taxon>
        <taxon>Papilionoideae</taxon>
        <taxon>50 kb inversion clade</taxon>
        <taxon>NPAAA clade</taxon>
        <taxon>indigoferoid/millettioid clade</taxon>
        <taxon>Phaseoleae</taxon>
        <taxon>Cajanus</taxon>
    </lineage>
</organism>
<dbReference type="GO" id="GO:0003676">
    <property type="term" value="F:nucleic acid binding"/>
    <property type="evidence" value="ECO:0007669"/>
    <property type="project" value="InterPro"/>
</dbReference>
<sequence>MKDLGPAKRILGMDIIRNRNEGELFLSQENYLKKVVERFRMHQSKPVNTPLGSLSKLSISQVPKTEEERIKMESVPYASGVGSVMYGMVCCRPDLAYAISLVSRFMANPGQLHWNALKWLFRYLNGTLGCGLRFKRSHTEGDAVIGYVDADFAGCLDTRKSLTGYVFTMFGSAVTWKANLQSVVSLSTTEAEYIALTEGAKEGSWLKGLIGDLGINQSRVTINCDSQSAIHLANHHTYHERTKHIDIRYHFIRDMIETRKIQVLKIATEDNPADMLTKSLRNQDISSYQLVRDRARRVPKPSSRYGYADLICYALNTANEVQGFEPKTYKEAMESSESQDWMKVVHEEMKSLQKNLTWKLVSFPTGKRVISCKWIFKRKDGIP</sequence>
<dbReference type="CDD" id="cd09272">
    <property type="entry name" value="RNase_HI_RT_Ty1"/>
    <property type="match status" value="1"/>
</dbReference>
<dbReference type="InterPro" id="IPR036397">
    <property type="entry name" value="RNaseH_sf"/>
</dbReference>
<dbReference type="PANTHER" id="PTHR11439">
    <property type="entry name" value="GAG-POL-RELATED RETROTRANSPOSON"/>
    <property type="match status" value="1"/>
</dbReference>